<comment type="caution">
    <text evidence="2">The sequence shown here is derived from an EMBL/GenBank/DDBJ whole genome shotgun (WGS) entry which is preliminary data.</text>
</comment>
<evidence type="ECO:0000313" key="2">
    <source>
        <dbReference type="EMBL" id="MBM7694805.1"/>
    </source>
</evidence>
<keyword evidence="1" id="KW-1133">Transmembrane helix</keyword>
<gene>
    <name evidence="2" type="ORF">JOC77_004284</name>
</gene>
<reference evidence="2 3" key="1">
    <citation type="submission" date="2021-01" db="EMBL/GenBank/DDBJ databases">
        <title>Genomic Encyclopedia of Type Strains, Phase IV (KMG-IV): sequencing the most valuable type-strain genomes for metagenomic binning, comparative biology and taxonomic classification.</title>
        <authorList>
            <person name="Goeker M."/>
        </authorList>
    </citation>
    <scope>NUCLEOTIDE SEQUENCE [LARGE SCALE GENOMIC DNA]</scope>
    <source>
        <strain evidence="2 3">DSM 105482</strain>
    </source>
</reference>
<evidence type="ECO:0000256" key="1">
    <source>
        <dbReference type="SAM" id="Phobius"/>
    </source>
</evidence>
<protein>
    <submittedName>
        <fullName evidence="2">Uncharacterized protein</fullName>
    </submittedName>
</protein>
<keyword evidence="1" id="KW-0472">Membrane</keyword>
<sequence>MERFMKYVFVICSIVVGFLLLSLVAIQFDFTFIGEDYDTKPPKGILSAEGPPTALKLANINWRVKPGEYEKKKVSNIQVLGLKQKKIIIKAGNEVLFTYKANDGTILDKFVEITLWKDGISNKVEYKDGTFKAPGIKGTYILEIVLHAEQGTVQYVGNLVVK</sequence>
<keyword evidence="1" id="KW-0812">Transmembrane</keyword>
<name>A0ABS2QNQ9_9BACI</name>
<evidence type="ECO:0000313" key="3">
    <source>
        <dbReference type="Proteomes" id="UP000823486"/>
    </source>
</evidence>
<feature type="transmembrane region" description="Helical" evidence="1">
    <location>
        <begin position="7"/>
        <end position="28"/>
    </location>
</feature>
<organism evidence="2 3">
    <name type="scientific">Peribacillus deserti</name>
    <dbReference type="NCBI Taxonomy" id="673318"/>
    <lineage>
        <taxon>Bacteria</taxon>
        <taxon>Bacillati</taxon>
        <taxon>Bacillota</taxon>
        <taxon>Bacilli</taxon>
        <taxon>Bacillales</taxon>
        <taxon>Bacillaceae</taxon>
        <taxon>Peribacillus</taxon>
    </lineage>
</organism>
<dbReference type="Proteomes" id="UP000823486">
    <property type="component" value="Unassembled WGS sequence"/>
</dbReference>
<dbReference type="RefSeq" id="WP_204548317.1">
    <property type="nucleotide sequence ID" value="NZ_JAFBFI010000039.1"/>
</dbReference>
<proteinExistence type="predicted"/>
<dbReference type="EMBL" id="JAFBFI010000039">
    <property type="protein sequence ID" value="MBM7694805.1"/>
    <property type="molecule type" value="Genomic_DNA"/>
</dbReference>
<keyword evidence="3" id="KW-1185">Reference proteome</keyword>
<accession>A0ABS2QNQ9</accession>